<dbReference type="SMART" id="SM00220">
    <property type="entry name" value="S_TKc"/>
    <property type="match status" value="1"/>
</dbReference>
<evidence type="ECO:0000256" key="9">
    <source>
        <dbReference type="ARBA" id="ARBA00022837"/>
    </source>
</evidence>
<name>A0A8S1S2W9_PAROT</name>
<dbReference type="GO" id="GO:0005829">
    <property type="term" value="C:cytosol"/>
    <property type="evidence" value="ECO:0007669"/>
    <property type="project" value="TreeGrafter"/>
</dbReference>
<keyword evidence="4" id="KW-0808">Transferase</keyword>
<evidence type="ECO:0000256" key="12">
    <source>
        <dbReference type="ARBA" id="ARBA00047899"/>
    </source>
</evidence>
<dbReference type="OMA" id="SNCYIVM"/>
<keyword evidence="7" id="KW-0547">Nucleotide-binding</keyword>
<evidence type="ECO:0000256" key="6">
    <source>
        <dbReference type="ARBA" id="ARBA00022737"/>
    </source>
</evidence>
<keyword evidence="10" id="KW-0067">ATP-binding</keyword>
<evidence type="ECO:0000259" key="14">
    <source>
        <dbReference type="PROSITE" id="PS50011"/>
    </source>
</evidence>
<evidence type="ECO:0000256" key="7">
    <source>
        <dbReference type="ARBA" id="ARBA00022741"/>
    </source>
</evidence>
<dbReference type="GO" id="GO:0000045">
    <property type="term" value="P:autophagosome assembly"/>
    <property type="evidence" value="ECO:0007669"/>
    <property type="project" value="TreeGrafter"/>
</dbReference>
<dbReference type="GO" id="GO:0016020">
    <property type="term" value="C:membrane"/>
    <property type="evidence" value="ECO:0007669"/>
    <property type="project" value="TreeGrafter"/>
</dbReference>
<keyword evidence="3" id="KW-0723">Serine/threonine-protein kinase</keyword>
<dbReference type="Pfam" id="PF00069">
    <property type="entry name" value="Pkinase"/>
    <property type="match status" value="1"/>
</dbReference>
<evidence type="ECO:0000256" key="4">
    <source>
        <dbReference type="ARBA" id="ARBA00022679"/>
    </source>
</evidence>
<dbReference type="PROSITE" id="PS00108">
    <property type="entry name" value="PROTEIN_KINASE_ST"/>
    <property type="match status" value="1"/>
</dbReference>
<comment type="catalytic activity">
    <reaction evidence="12">
        <text>L-threonyl-[protein] + ATP = O-phospho-L-threonyl-[protein] + ADP + H(+)</text>
        <dbReference type="Rhea" id="RHEA:46608"/>
        <dbReference type="Rhea" id="RHEA-COMP:11060"/>
        <dbReference type="Rhea" id="RHEA-COMP:11605"/>
        <dbReference type="ChEBI" id="CHEBI:15378"/>
        <dbReference type="ChEBI" id="CHEBI:30013"/>
        <dbReference type="ChEBI" id="CHEBI:30616"/>
        <dbReference type="ChEBI" id="CHEBI:61977"/>
        <dbReference type="ChEBI" id="CHEBI:456216"/>
        <dbReference type="EC" id="2.7.11.1"/>
    </reaction>
</comment>
<dbReference type="EC" id="2.7.11.1" evidence="2"/>
<dbReference type="FunFam" id="1.10.510.10:FF:001267">
    <property type="entry name" value="Uncharacterized protein"/>
    <property type="match status" value="1"/>
</dbReference>
<dbReference type="PANTHER" id="PTHR24348">
    <property type="entry name" value="SERINE/THREONINE-PROTEIN KINASE UNC-51-RELATED"/>
    <property type="match status" value="1"/>
</dbReference>
<keyword evidence="9" id="KW-0106">Calcium</keyword>
<keyword evidence="8" id="KW-0418">Kinase</keyword>
<proteinExistence type="inferred from homology"/>
<comment type="caution">
    <text evidence="15">The sequence shown here is derived from an EMBL/GenBank/DDBJ whole genome shotgun (WGS) entry which is preliminary data.</text>
</comment>
<evidence type="ECO:0000256" key="5">
    <source>
        <dbReference type="ARBA" id="ARBA00022723"/>
    </source>
</evidence>
<reference evidence="15" key="1">
    <citation type="submission" date="2021-01" db="EMBL/GenBank/DDBJ databases">
        <authorList>
            <consortium name="Genoscope - CEA"/>
            <person name="William W."/>
        </authorList>
    </citation>
    <scope>NUCLEOTIDE SEQUENCE</scope>
</reference>
<dbReference type="GO" id="GO:0010506">
    <property type="term" value="P:regulation of autophagy"/>
    <property type="evidence" value="ECO:0007669"/>
    <property type="project" value="InterPro"/>
</dbReference>
<comment type="cofactor">
    <cofactor evidence="1">
        <name>Mg(2+)</name>
        <dbReference type="ChEBI" id="CHEBI:18420"/>
    </cofactor>
</comment>
<evidence type="ECO:0000313" key="16">
    <source>
        <dbReference type="Proteomes" id="UP000683925"/>
    </source>
</evidence>
<dbReference type="GO" id="GO:0005524">
    <property type="term" value="F:ATP binding"/>
    <property type="evidence" value="ECO:0007669"/>
    <property type="project" value="UniProtKB-KW"/>
</dbReference>
<dbReference type="InterPro" id="IPR045269">
    <property type="entry name" value="Atg1-like"/>
</dbReference>
<feature type="domain" description="Protein kinase" evidence="14">
    <location>
        <begin position="10"/>
        <end position="267"/>
    </location>
</feature>
<dbReference type="PANTHER" id="PTHR24348:SF22">
    <property type="entry name" value="NON-SPECIFIC SERINE_THREONINE PROTEIN KINASE"/>
    <property type="match status" value="1"/>
</dbReference>
<evidence type="ECO:0000256" key="11">
    <source>
        <dbReference type="ARBA" id="ARBA00024334"/>
    </source>
</evidence>
<organism evidence="15 16">
    <name type="scientific">Paramecium octaurelia</name>
    <dbReference type="NCBI Taxonomy" id="43137"/>
    <lineage>
        <taxon>Eukaryota</taxon>
        <taxon>Sar</taxon>
        <taxon>Alveolata</taxon>
        <taxon>Ciliophora</taxon>
        <taxon>Intramacronucleata</taxon>
        <taxon>Oligohymenophorea</taxon>
        <taxon>Peniculida</taxon>
        <taxon>Parameciidae</taxon>
        <taxon>Paramecium</taxon>
    </lineage>
</organism>
<dbReference type="InterPro" id="IPR008271">
    <property type="entry name" value="Ser/Thr_kinase_AS"/>
</dbReference>
<evidence type="ECO:0000256" key="8">
    <source>
        <dbReference type="ARBA" id="ARBA00022777"/>
    </source>
</evidence>
<dbReference type="AlphaFoldDB" id="A0A8S1S2W9"/>
<comment type="similarity">
    <text evidence="11">Belongs to the protein kinase superfamily. Ser/Thr protein kinase family. CDPK subfamily.</text>
</comment>
<dbReference type="EMBL" id="CAJJDP010000004">
    <property type="protein sequence ID" value="CAD8133875.1"/>
    <property type="molecule type" value="Genomic_DNA"/>
</dbReference>
<dbReference type="GO" id="GO:0000407">
    <property type="term" value="C:phagophore assembly site"/>
    <property type="evidence" value="ECO:0007669"/>
    <property type="project" value="TreeGrafter"/>
</dbReference>
<evidence type="ECO:0000256" key="3">
    <source>
        <dbReference type="ARBA" id="ARBA00022527"/>
    </source>
</evidence>
<keyword evidence="5" id="KW-0479">Metal-binding</keyword>
<dbReference type="InterPro" id="IPR000719">
    <property type="entry name" value="Prot_kinase_dom"/>
</dbReference>
<dbReference type="GO" id="GO:0046872">
    <property type="term" value="F:metal ion binding"/>
    <property type="evidence" value="ECO:0007669"/>
    <property type="project" value="UniProtKB-KW"/>
</dbReference>
<evidence type="ECO:0000313" key="15">
    <source>
        <dbReference type="EMBL" id="CAD8133875.1"/>
    </source>
</evidence>
<keyword evidence="6" id="KW-0677">Repeat</keyword>
<evidence type="ECO:0000256" key="13">
    <source>
        <dbReference type="ARBA" id="ARBA00048679"/>
    </source>
</evidence>
<dbReference type="Proteomes" id="UP000683925">
    <property type="component" value="Unassembled WGS sequence"/>
</dbReference>
<evidence type="ECO:0000256" key="1">
    <source>
        <dbReference type="ARBA" id="ARBA00001946"/>
    </source>
</evidence>
<sequence length="595" mass="69944">MLIGKLIGDYVLMEELGKGSFGCVYKCQNRIDQSFHAIKIIQFQSLSNCEGVVGELLKDEISVLAKIDSPNVLKLEHYFQSKSNCYIVMEYCNGGDLERYWTKEGKKIKEQKAIEIVIQILNGLSELHKQNVIHRDIKLANILMHNDQIKIADLGFCKQLQNQDMEVSLCLGTPGTMAPEVAAFESYGLQSDIFSIGCIFYQLLYGELPFECLNINSYIKAIRYQQIDFNKNNVVIQDELKEIISKMLKDEPKKRLTFPQLYQYPLFKNTQKMSQISQIAMKNMTNLETTNFYNEIYKNDQHIQIGQEGMTALKQNGDIFRTQSERQNEQSQFMNNLQNVNKSNHNQFVQDQVSKLTYEMMATQQLCPNQQQINNTLKDLQETEQIFKTDRFQHNYSMTANSQQNQKLCQQFRFLLDALQYCDRTYIEIDQIQFLDESQTLIGKFMIQKRIRSESKKFFQVQQENPFYDELNQMRDAFNPYVQNQLFEKLLQQIKGASTLLSGLTQAFINELKEEETGIFHLNYWQSLIELHQLIKREINREVENKRKKNLVTVLLHLQRCLHFQDLCTLKIDFEDEFLHIKKQNLIELIKKVQY</sequence>
<keyword evidence="16" id="KW-1185">Reference proteome</keyword>
<comment type="catalytic activity">
    <reaction evidence="13">
        <text>L-seryl-[protein] + ATP = O-phospho-L-seryl-[protein] + ADP + H(+)</text>
        <dbReference type="Rhea" id="RHEA:17989"/>
        <dbReference type="Rhea" id="RHEA-COMP:9863"/>
        <dbReference type="Rhea" id="RHEA-COMP:11604"/>
        <dbReference type="ChEBI" id="CHEBI:15378"/>
        <dbReference type="ChEBI" id="CHEBI:29999"/>
        <dbReference type="ChEBI" id="CHEBI:30616"/>
        <dbReference type="ChEBI" id="CHEBI:83421"/>
        <dbReference type="ChEBI" id="CHEBI:456216"/>
        <dbReference type="EC" id="2.7.11.1"/>
    </reaction>
</comment>
<protein>
    <recommendedName>
        <fullName evidence="2">non-specific serine/threonine protein kinase</fullName>
        <ecNumber evidence="2">2.7.11.1</ecNumber>
    </recommendedName>
</protein>
<evidence type="ECO:0000256" key="2">
    <source>
        <dbReference type="ARBA" id="ARBA00012513"/>
    </source>
</evidence>
<accession>A0A8S1S2W9</accession>
<dbReference type="GO" id="GO:0005776">
    <property type="term" value="C:autophagosome"/>
    <property type="evidence" value="ECO:0007669"/>
    <property type="project" value="TreeGrafter"/>
</dbReference>
<gene>
    <name evidence="15" type="ORF">POCTA_138.1.T0050144</name>
</gene>
<dbReference type="GO" id="GO:0004674">
    <property type="term" value="F:protein serine/threonine kinase activity"/>
    <property type="evidence" value="ECO:0007669"/>
    <property type="project" value="UniProtKB-KW"/>
</dbReference>
<dbReference type="OrthoDB" id="286672at2759"/>
<evidence type="ECO:0000256" key="10">
    <source>
        <dbReference type="ARBA" id="ARBA00022840"/>
    </source>
</evidence>
<dbReference type="PROSITE" id="PS50011">
    <property type="entry name" value="PROTEIN_KINASE_DOM"/>
    <property type="match status" value="1"/>
</dbReference>
<dbReference type="FunFam" id="3.30.200.20:FF:000315">
    <property type="entry name" value="Calcium-dependent protein kinase 3"/>
    <property type="match status" value="1"/>
</dbReference>